<evidence type="ECO:0000256" key="1">
    <source>
        <dbReference type="SAM" id="Phobius"/>
    </source>
</evidence>
<keyword evidence="1" id="KW-0812">Transmembrane</keyword>
<dbReference type="EMBL" id="CP043026">
    <property type="protein sequence ID" value="QEH62260.1"/>
    <property type="molecule type" value="Genomic_DNA"/>
</dbReference>
<proteinExistence type="predicted"/>
<keyword evidence="1" id="KW-1133">Transmembrane helix</keyword>
<name>A0A5B9Y5N2_9MOLU</name>
<feature type="transmembrane region" description="Helical" evidence="1">
    <location>
        <begin position="6"/>
        <end position="27"/>
    </location>
</feature>
<keyword evidence="3" id="KW-1185">Reference proteome</keyword>
<organism evidence="2 3">
    <name type="scientific">Spiroplasma chinense</name>
    <dbReference type="NCBI Taxonomy" id="216932"/>
    <lineage>
        <taxon>Bacteria</taxon>
        <taxon>Bacillati</taxon>
        <taxon>Mycoplasmatota</taxon>
        <taxon>Mollicutes</taxon>
        <taxon>Entomoplasmatales</taxon>
        <taxon>Spiroplasmataceae</taxon>
        <taxon>Spiroplasma</taxon>
    </lineage>
</organism>
<dbReference type="RefSeq" id="WP_166508624.1">
    <property type="nucleotide sequence ID" value="NZ_CP043026.1"/>
</dbReference>
<keyword evidence="1" id="KW-0472">Membrane</keyword>
<sequence>MKKLKIITNILIVSNVILAILFSLFVYKFYSLKGQIRESAVGSTLHYQAYDSENNLILDKEVNDVAGLNLYEVLKKDEEVKFKFTMIIAIKGLEQEDGPGARAWFIYSETHSACKNAVGHFCGEGAGTMYLGMTNSFVFKYEVYGTSIDEE</sequence>
<dbReference type="KEGG" id="schi:SCHIN_v1c10670"/>
<evidence type="ECO:0000313" key="2">
    <source>
        <dbReference type="EMBL" id="QEH62260.1"/>
    </source>
</evidence>
<dbReference type="Proteomes" id="UP000323144">
    <property type="component" value="Chromosome"/>
</dbReference>
<dbReference type="AlphaFoldDB" id="A0A5B9Y5N2"/>
<evidence type="ECO:0008006" key="4">
    <source>
        <dbReference type="Google" id="ProtNLM"/>
    </source>
</evidence>
<accession>A0A5B9Y5N2</accession>
<reference evidence="2 3" key="1">
    <citation type="submission" date="2019-08" db="EMBL/GenBank/DDBJ databases">
        <title>Complete genome sequence of Spiroplasma chinense CCH (DSM 19755).</title>
        <authorList>
            <person name="Shen H.-Y."/>
            <person name="Lin Y.-C."/>
            <person name="Chou L."/>
            <person name="Kuo C.-H."/>
        </authorList>
    </citation>
    <scope>NUCLEOTIDE SEQUENCE [LARGE SCALE GENOMIC DNA]</scope>
    <source>
        <strain evidence="2 3">CCH</strain>
    </source>
</reference>
<evidence type="ECO:0000313" key="3">
    <source>
        <dbReference type="Proteomes" id="UP000323144"/>
    </source>
</evidence>
<gene>
    <name evidence="2" type="ORF">SCHIN_v1c10670</name>
</gene>
<protein>
    <recommendedName>
        <fullName evidence="4">DUF4430 domain-containing protein</fullName>
    </recommendedName>
</protein>